<evidence type="ECO:0008006" key="3">
    <source>
        <dbReference type="Google" id="ProtNLM"/>
    </source>
</evidence>
<sequence>MITHLRDYLLDLKREQKDIHEIFNRIYDFECGEGHFKVSEGLKERFGTKFIESAENQRIISTYNRWTGEGSLFNSMRLKKPVTDTETARKVLDELIKDKKRCDFCKPELYTPEDNFGRVVGRHSITASNIAKYDAWSGLLIFRKHDPLDFTLEEFSDYIMTASEWFKMAEKSSGFHFPFLVWNCLPRAGASQIHGHMQLLLGRRPYARIAFLDDVSRRYRERYGSSYHDDVFSVHRALGLGAESGEARVYATITPLKEKEIIITFKTDASKDSDLQNHLFKILRCLIDECGVYSFNLSMHPFNAKMEIPGIIRIVDRGNIASASSDMGGMELFGSSVIGSDPYIIFERIKGALDA</sequence>
<dbReference type="Proteomes" id="UP000000345">
    <property type="component" value="Chromosome"/>
</dbReference>
<evidence type="ECO:0000313" key="1">
    <source>
        <dbReference type="EMBL" id="ADL57939.1"/>
    </source>
</evidence>
<dbReference type="SUPFAM" id="SSF54197">
    <property type="entry name" value="HIT-like"/>
    <property type="match status" value="1"/>
</dbReference>
<dbReference type="GeneID" id="9704044"/>
<name>D9PUP2_METTM</name>
<dbReference type="PATRIC" id="fig|79929.8.peg.327"/>
<keyword evidence="2" id="KW-1185">Reference proteome</keyword>
<dbReference type="PANTHER" id="PTHR34714:SF3">
    <property type="match status" value="1"/>
</dbReference>
<evidence type="ECO:0000313" key="2">
    <source>
        <dbReference type="Proteomes" id="UP000000345"/>
    </source>
</evidence>
<proteinExistence type="predicted"/>
<gene>
    <name evidence="1" type="ordered locus">MTBMA_c03380</name>
</gene>
<dbReference type="AlphaFoldDB" id="D9PUP2"/>
<dbReference type="HOGENOM" id="CLU_032352_0_0_2"/>
<dbReference type="OrthoDB" id="7650at2157"/>
<dbReference type="RefSeq" id="WP_013295166.1">
    <property type="nucleotide sequence ID" value="NC_014408.1"/>
</dbReference>
<reference key="1">
    <citation type="submission" date="2009-08" db="EMBL/GenBank/DDBJ databases">
        <title>The genome sequence of Methanothermobacter marburgensis.</title>
        <authorList>
            <person name="Kaster A."/>
            <person name="Seedorf H."/>
            <person name="Goenrich M."/>
            <person name="Wiezer A."/>
            <person name="Liesegang H."/>
            <person name="Thauer R."/>
            <person name="Gottschalk G."/>
        </authorList>
    </citation>
    <scope>NUCLEOTIDE SEQUENCE</scope>
    <source>
        <strain>Marburg</strain>
    </source>
</reference>
<dbReference type="STRING" id="79929.MTBMA_c03380"/>
<organism evidence="1 2">
    <name type="scientific">Methanothermobacter marburgensis (strain ATCC BAA-927 / DSM 2133 / JCM 14651 / NBRC 100331 / OCM 82 / Marburg)</name>
    <name type="common">Methanobacterium thermoautotrophicum</name>
    <dbReference type="NCBI Taxonomy" id="79929"/>
    <lineage>
        <taxon>Archaea</taxon>
        <taxon>Methanobacteriati</taxon>
        <taxon>Methanobacteriota</taxon>
        <taxon>Methanomada group</taxon>
        <taxon>Methanobacteria</taxon>
        <taxon>Methanobacteriales</taxon>
        <taxon>Methanobacteriaceae</taxon>
        <taxon>Methanothermobacter</taxon>
    </lineage>
</organism>
<dbReference type="KEGG" id="mmg:MTBMA_c03380"/>
<protein>
    <recommendedName>
        <fullName evidence="3">Galactose-1-phosphate uridylyltransferase</fullName>
    </recommendedName>
</protein>
<dbReference type="PaxDb" id="79929-MTBMA_c03380"/>
<dbReference type="InterPro" id="IPR036265">
    <property type="entry name" value="HIT-like_sf"/>
</dbReference>
<dbReference type="GeneID" id="77399120"/>
<dbReference type="PANTHER" id="PTHR34714">
    <property type="entry name" value="EGF-LIKE DOMAIN-CONTAINING PROTEIN"/>
    <property type="match status" value="1"/>
</dbReference>
<dbReference type="EMBL" id="CP001710">
    <property type="protein sequence ID" value="ADL57939.1"/>
    <property type="molecule type" value="Genomic_DNA"/>
</dbReference>
<reference evidence="1 2" key="2">
    <citation type="journal article" date="2010" name="J. Bacteriol.">
        <title>Complete genome sequence of Methanothermobacter marburgensis, a methanoarchaeon model organism.</title>
        <authorList>
            <person name="Liesegang H."/>
            <person name="Kaster A.K."/>
            <person name="Wiezer A."/>
            <person name="Goenrich M."/>
            <person name="Wollherr A."/>
            <person name="Seedorf H."/>
            <person name="Gottschalk G."/>
            <person name="Thauer R.K."/>
        </authorList>
    </citation>
    <scope>NUCLEOTIDE SEQUENCE [LARGE SCALE GENOMIC DNA]</scope>
    <source>
        <strain evidence="2">ATCC BAA-927 / DSM 2133 / JCM 14651 / NBRC 100331 / OCM 82 / Marburg</strain>
    </source>
</reference>
<accession>D9PUP2</accession>